<comment type="caution">
    <text evidence="3">The sequence shown here is derived from an EMBL/GenBank/DDBJ whole genome shotgun (WGS) entry which is preliminary data.</text>
</comment>
<feature type="coiled-coil region" evidence="1">
    <location>
        <begin position="232"/>
        <end position="259"/>
    </location>
</feature>
<evidence type="ECO:0000313" key="3">
    <source>
        <dbReference type="EMBL" id="OXA52152.1"/>
    </source>
</evidence>
<dbReference type="OrthoDB" id="8194773at2759"/>
<feature type="compositionally biased region" description="Basic and acidic residues" evidence="2">
    <location>
        <begin position="353"/>
        <end position="362"/>
    </location>
</feature>
<protein>
    <submittedName>
        <fullName evidence="3">Kinesin-like protein KIP1</fullName>
    </submittedName>
</protein>
<dbReference type="Proteomes" id="UP000198287">
    <property type="component" value="Unassembled WGS sequence"/>
</dbReference>
<keyword evidence="4" id="KW-1185">Reference proteome</keyword>
<feature type="region of interest" description="Disordered" evidence="2">
    <location>
        <begin position="408"/>
        <end position="430"/>
    </location>
</feature>
<sequence>MLEENEEDFVVHKAGPPLPIRRPRPLKSSTSNSLMSLSSPRPPHQKEIYLLQHRSGCPHSMSYNTNIGGGESKKPEENVATLFTPQRITSVSHPMSVPKIISSKIPSPCSSSIPRALSNPIVGKLTTATSTSTPSTSTPTPTSRSRSPSPSVTCSTLKSRPATPSYNVESKVKQYIEQVKKFDEEQRSKKGKLEKNEKFLSLEDLYQITTPSEVKSDHTQMEEKLRQTLRIVEEKDEMINKLRESCHDLKLKWADAENRIDEMRFGLGGSSYHNFNTASSISGQERRSSFTLYGDNSKVTNATSRPKRSVSELNLHHVDRATNTEDINNRKGSVVIANKHMADKATETCKSGKVNDAHEMNNSRRSQVTTTTDEDLFPDFDLESNFDPVLEEKCSNWLEKVQSWRTDPVHNNTSLDIKDKDSCGDRDSGFRGSAELEQAAALNKSSTRQRQAKNNPCPCASSRNDRESYEDNSASSKALIRKKSKLQTKESNNCAAIHETQTIPLLTTPTTTATATTSNSKEEKDDTEATRVPFSIHTIAAHFSQKQAEQLAVASPFVVKQLSGSCAQNTNKPSSLTTTFTPNHDLPNESAAGGPFSSIQIVQPWHTFTGSVNPHSATDYEGFPSLYSSSSSRQGRHHYSSYDSHESHHRRSISMDRLHSFSKDNDFSTRQEHGQISSHCDQRELLRKMDKSFQTLHPLLDSTTDLALRLKKKTENLAKILQETTPCNVNLTTRNSE</sequence>
<feature type="region of interest" description="Disordered" evidence="2">
    <location>
        <begin position="442"/>
        <end position="478"/>
    </location>
</feature>
<feature type="compositionally biased region" description="Polar residues" evidence="2">
    <location>
        <begin position="443"/>
        <end position="454"/>
    </location>
</feature>
<feature type="compositionally biased region" description="Basic and acidic residues" evidence="2">
    <location>
        <begin position="520"/>
        <end position="529"/>
    </location>
</feature>
<accession>A0A226E338</accession>
<organism evidence="3 4">
    <name type="scientific">Folsomia candida</name>
    <name type="common">Springtail</name>
    <dbReference type="NCBI Taxonomy" id="158441"/>
    <lineage>
        <taxon>Eukaryota</taxon>
        <taxon>Metazoa</taxon>
        <taxon>Ecdysozoa</taxon>
        <taxon>Arthropoda</taxon>
        <taxon>Hexapoda</taxon>
        <taxon>Collembola</taxon>
        <taxon>Entomobryomorpha</taxon>
        <taxon>Isotomoidea</taxon>
        <taxon>Isotomidae</taxon>
        <taxon>Proisotominae</taxon>
        <taxon>Folsomia</taxon>
    </lineage>
</organism>
<feature type="compositionally biased region" description="Low complexity" evidence="2">
    <location>
        <begin position="126"/>
        <end position="156"/>
    </location>
</feature>
<evidence type="ECO:0000256" key="2">
    <source>
        <dbReference type="SAM" id="MobiDB-lite"/>
    </source>
</evidence>
<dbReference type="EMBL" id="LNIX01000007">
    <property type="protein sequence ID" value="OXA52152.1"/>
    <property type="molecule type" value="Genomic_DNA"/>
</dbReference>
<feature type="region of interest" description="Disordered" evidence="2">
    <location>
        <begin position="349"/>
        <end position="372"/>
    </location>
</feature>
<reference evidence="3 4" key="1">
    <citation type="submission" date="2015-12" db="EMBL/GenBank/DDBJ databases">
        <title>The genome of Folsomia candida.</title>
        <authorList>
            <person name="Faddeeva A."/>
            <person name="Derks M.F."/>
            <person name="Anvar Y."/>
            <person name="Smit S."/>
            <person name="Van Straalen N."/>
            <person name="Roelofs D."/>
        </authorList>
    </citation>
    <scope>NUCLEOTIDE SEQUENCE [LARGE SCALE GENOMIC DNA]</scope>
    <source>
        <strain evidence="3 4">VU population</strain>
        <tissue evidence="3">Whole body</tissue>
    </source>
</reference>
<feature type="region of interest" description="Disordered" evidence="2">
    <location>
        <begin position="629"/>
        <end position="651"/>
    </location>
</feature>
<proteinExistence type="predicted"/>
<evidence type="ECO:0000313" key="4">
    <source>
        <dbReference type="Proteomes" id="UP000198287"/>
    </source>
</evidence>
<keyword evidence="1" id="KW-0175">Coiled coil</keyword>
<feature type="region of interest" description="Disordered" evidence="2">
    <location>
        <begin position="1"/>
        <end position="42"/>
    </location>
</feature>
<dbReference type="AlphaFoldDB" id="A0A226E338"/>
<evidence type="ECO:0000256" key="1">
    <source>
        <dbReference type="SAM" id="Coils"/>
    </source>
</evidence>
<name>A0A226E338_FOLCA</name>
<gene>
    <name evidence="3" type="ORF">Fcan01_13022</name>
</gene>
<feature type="compositionally biased region" description="Low complexity" evidence="2">
    <location>
        <begin position="26"/>
        <end position="39"/>
    </location>
</feature>
<feature type="region of interest" description="Disordered" evidence="2">
    <location>
        <begin position="509"/>
        <end position="529"/>
    </location>
</feature>
<feature type="region of interest" description="Disordered" evidence="2">
    <location>
        <begin position="125"/>
        <end position="166"/>
    </location>
</feature>
<feature type="compositionally biased region" description="Basic and acidic residues" evidence="2">
    <location>
        <begin position="416"/>
        <end position="429"/>
    </location>
</feature>